<dbReference type="AlphaFoldDB" id="A0A8S4QE32"/>
<evidence type="ECO:0000256" key="1">
    <source>
        <dbReference type="SAM" id="MobiDB-lite"/>
    </source>
</evidence>
<comment type="caution">
    <text evidence="2">The sequence shown here is derived from an EMBL/GenBank/DDBJ whole genome shotgun (WGS) entry which is preliminary data.</text>
</comment>
<keyword evidence="3" id="KW-1185">Reference proteome</keyword>
<sequence>PSDRTRGPARVLRAPWPDPSASTPAAPAHMPARADARPLMRVSPQSPQLTLARAMLEVYLRDQIRNEELRRRTCVTEIAKQLAKLMWQWTGRLARGTDVCRTPKMLQ</sequence>
<evidence type="ECO:0000313" key="3">
    <source>
        <dbReference type="Proteomes" id="UP000838756"/>
    </source>
</evidence>
<dbReference type="OrthoDB" id="407509at2759"/>
<feature type="region of interest" description="Disordered" evidence="1">
    <location>
        <begin position="1"/>
        <end position="33"/>
    </location>
</feature>
<proteinExistence type="predicted"/>
<dbReference type="Proteomes" id="UP000838756">
    <property type="component" value="Unassembled WGS sequence"/>
</dbReference>
<dbReference type="EMBL" id="CAKXAJ010000415">
    <property type="protein sequence ID" value="CAH2207503.1"/>
    <property type="molecule type" value="Genomic_DNA"/>
</dbReference>
<protein>
    <submittedName>
        <fullName evidence="2">Jg25408 protein</fullName>
    </submittedName>
</protein>
<name>A0A8S4QE32_9NEOP</name>
<reference evidence="2" key="1">
    <citation type="submission" date="2022-03" db="EMBL/GenBank/DDBJ databases">
        <authorList>
            <person name="Lindestad O."/>
        </authorList>
    </citation>
    <scope>NUCLEOTIDE SEQUENCE</scope>
</reference>
<accession>A0A8S4QE32</accession>
<feature type="non-terminal residue" evidence="2">
    <location>
        <position position="1"/>
    </location>
</feature>
<evidence type="ECO:0000313" key="2">
    <source>
        <dbReference type="EMBL" id="CAH2207503.1"/>
    </source>
</evidence>
<organism evidence="2 3">
    <name type="scientific">Pararge aegeria aegeria</name>
    <dbReference type="NCBI Taxonomy" id="348720"/>
    <lineage>
        <taxon>Eukaryota</taxon>
        <taxon>Metazoa</taxon>
        <taxon>Ecdysozoa</taxon>
        <taxon>Arthropoda</taxon>
        <taxon>Hexapoda</taxon>
        <taxon>Insecta</taxon>
        <taxon>Pterygota</taxon>
        <taxon>Neoptera</taxon>
        <taxon>Endopterygota</taxon>
        <taxon>Lepidoptera</taxon>
        <taxon>Glossata</taxon>
        <taxon>Ditrysia</taxon>
        <taxon>Papilionoidea</taxon>
        <taxon>Nymphalidae</taxon>
        <taxon>Satyrinae</taxon>
        <taxon>Satyrini</taxon>
        <taxon>Parargina</taxon>
        <taxon>Pararge</taxon>
    </lineage>
</organism>
<gene>
    <name evidence="2" type="primary">jg25408</name>
    <name evidence="2" type="ORF">PAEG_LOCUS124</name>
</gene>
<feature type="compositionally biased region" description="Low complexity" evidence="1">
    <location>
        <begin position="19"/>
        <end position="31"/>
    </location>
</feature>